<organism evidence="2 3">
    <name type="scientific">Fusicatenibacter faecihominis</name>
    <dbReference type="NCBI Taxonomy" id="2881276"/>
    <lineage>
        <taxon>Bacteria</taxon>
        <taxon>Bacillati</taxon>
        <taxon>Bacillota</taxon>
        <taxon>Clostridia</taxon>
        <taxon>Lachnospirales</taxon>
        <taxon>Lachnospiraceae</taxon>
        <taxon>Fusicatenibacter</taxon>
    </lineage>
</organism>
<accession>A0AAE3J5B0</accession>
<name>A0AAE3J5B0_9FIRM</name>
<gene>
    <name evidence="2" type="ORF">LKD71_04345</name>
</gene>
<dbReference type="InterPro" id="IPR043770">
    <property type="entry name" value="DUF5716_C"/>
</dbReference>
<sequence>MISEINELALGIDLGPVNSQLTFYNRQNSGPRTVSVVPGEENYQIATPAELFSLMEQRLEEGVALLADFFAQCLELLATAGKPDSILAVVTMRKMNGTWADGIRAAFERVGVPKDHVFLQDYRESFYWYMLNQRKDLWTYQVALFSCENGKVTAFEFSVERKTRPALVSIEEKGMLYLDELAREGRPDKLWLEVKDQKFLELATKMFGKRTFSSVYLVGEEFDKSWMGNSLAFLCNRRKVFMGQNLYTKGACYAAMEYARMNRVGDYLYAGPDMIEQNMGMEMIIRGHQEFYPMISAGVNWYMARAECEFVLDDTSEVILYSKSMAGEELSHTVRLPGLPDRPNRATRLHLDLSFIGKRKCRVRVTDLGLGNLYPASGKRWDAVITFAAEKTPGKEGEA</sequence>
<comment type="caution">
    <text evidence="2">The sequence shown here is derived from an EMBL/GenBank/DDBJ whole genome shotgun (WGS) entry which is preliminary data.</text>
</comment>
<proteinExistence type="predicted"/>
<evidence type="ECO:0000313" key="2">
    <source>
        <dbReference type="EMBL" id="MCC2189058.1"/>
    </source>
</evidence>
<dbReference type="Pfam" id="PF18980">
    <property type="entry name" value="DUF5716_C"/>
    <property type="match status" value="1"/>
</dbReference>
<feature type="domain" description="DUF5716" evidence="1">
    <location>
        <begin position="89"/>
        <end position="386"/>
    </location>
</feature>
<evidence type="ECO:0000259" key="1">
    <source>
        <dbReference type="Pfam" id="PF18980"/>
    </source>
</evidence>
<reference evidence="2 3" key="1">
    <citation type="submission" date="2021-10" db="EMBL/GenBank/DDBJ databases">
        <title>Anaerobic single-cell dispensing facilitates the cultivation of human gut bacteria.</title>
        <authorList>
            <person name="Afrizal A."/>
        </authorList>
    </citation>
    <scope>NUCLEOTIDE SEQUENCE [LARGE SCALE GENOMIC DNA]</scope>
    <source>
        <strain evidence="2 3">CLA-AA-H277</strain>
    </source>
</reference>
<dbReference type="AlphaFoldDB" id="A0AAE3J5B0"/>
<dbReference type="Proteomes" id="UP001197875">
    <property type="component" value="Unassembled WGS sequence"/>
</dbReference>
<dbReference type="EMBL" id="JAJEPR010000005">
    <property type="protein sequence ID" value="MCC2189058.1"/>
    <property type="molecule type" value="Genomic_DNA"/>
</dbReference>
<dbReference type="RefSeq" id="WP_227614504.1">
    <property type="nucleotide sequence ID" value="NZ_JAJEPR010000005.1"/>
</dbReference>
<keyword evidence="3" id="KW-1185">Reference proteome</keyword>
<evidence type="ECO:0000313" key="3">
    <source>
        <dbReference type="Proteomes" id="UP001197875"/>
    </source>
</evidence>
<protein>
    <submittedName>
        <fullName evidence="2">DUF5716 family protein</fullName>
    </submittedName>
</protein>